<reference evidence="1 2" key="1">
    <citation type="submission" date="2020-09" db="EMBL/GenBank/DDBJ databases">
        <title>De no assembly of potato wild relative species, Solanum commersonii.</title>
        <authorList>
            <person name="Cho K."/>
        </authorList>
    </citation>
    <scope>NUCLEOTIDE SEQUENCE [LARGE SCALE GENOMIC DNA]</scope>
    <source>
        <strain evidence="1">LZ3.2</strain>
        <tissue evidence="1">Leaf</tissue>
    </source>
</reference>
<dbReference type="Proteomes" id="UP000824120">
    <property type="component" value="Chromosome 10"/>
</dbReference>
<keyword evidence="2" id="KW-1185">Reference proteome</keyword>
<proteinExistence type="predicted"/>
<organism evidence="1 2">
    <name type="scientific">Solanum commersonii</name>
    <name type="common">Commerson's wild potato</name>
    <name type="synonym">Commerson's nightshade</name>
    <dbReference type="NCBI Taxonomy" id="4109"/>
    <lineage>
        <taxon>Eukaryota</taxon>
        <taxon>Viridiplantae</taxon>
        <taxon>Streptophyta</taxon>
        <taxon>Embryophyta</taxon>
        <taxon>Tracheophyta</taxon>
        <taxon>Spermatophyta</taxon>
        <taxon>Magnoliopsida</taxon>
        <taxon>eudicotyledons</taxon>
        <taxon>Gunneridae</taxon>
        <taxon>Pentapetalae</taxon>
        <taxon>asterids</taxon>
        <taxon>lamiids</taxon>
        <taxon>Solanales</taxon>
        <taxon>Solanaceae</taxon>
        <taxon>Solanoideae</taxon>
        <taxon>Solaneae</taxon>
        <taxon>Solanum</taxon>
    </lineage>
</organism>
<sequence length="79" mass="9213">MDLCLDLSYGASWSPRPKRPIYKVKRASKQSTSFYGDPEFPHHFCLKFTWTSLKTLAMYQVSHHGQNDPFTRANESRSM</sequence>
<evidence type="ECO:0000313" key="2">
    <source>
        <dbReference type="Proteomes" id="UP000824120"/>
    </source>
</evidence>
<name>A0A9J5WTV3_SOLCO</name>
<protein>
    <submittedName>
        <fullName evidence="1">Uncharacterized protein</fullName>
    </submittedName>
</protein>
<dbReference type="EMBL" id="JACXVP010000010">
    <property type="protein sequence ID" value="KAG5578701.1"/>
    <property type="molecule type" value="Genomic_DNA"/>
</dbReference>
<dbReference type="AlphaFoldDB" id="A0A9J5WTV3"/>
<gene>
    <name evidence="1" type="ORF">H5410_049328</name>
</gene>
<comment type="caution">
    <text evidence="1">The sequence shown here is derived from an EMBL/GenBank/DDBJ whole genome shotgun (WGS) entry which is preliminary data.</text>
</comment>
<evidence type="ECO:0000313" key="1">
    <source>
        <dbReference type="EMBL" id="KAG5578701.1"/>
    </source>
</evidence>
<accession>A0A9J5WTV3</accession>